<evidence type="ECO:0000256" key="2">
    <source>
        <dbReference type="SAM" id="Phobius"/>
    </source>
</evidence>
<gene>
    <name evidence="3" type="ORF">PZA18_06875</name>
</gene>
<feature type="region of interest" description="Disordered" evidence="1">
    <location>
        <begin position="138"/>
        <end position="162"/>
    </location>
</feature>
<sequence>MSDTPAAAAAETPPKIPLLKRVLAMARGGPGLVFWLIALGVVLVVGVMAFMGGVSMGTLRHRKVEQSYVQQTKALRAQLLKLSEEKLASDKAKDEALSHYEAQSRDMALMKSELDQFKMEKNALEKIKAEILALTKGDEKSGKAGGKGDAKPDNKPNCVVGSGRVQTKSDIDCLHLKEVIDAMNGVQSGKPAAVPAPAPAATPSPAAPAHKSH</sequence>
<reference evidence="3" key="1">
    <citation type="submission" date="2023-03" db="EMBL/GenBank/DDBJ databases">
        <title>Chitinimonas shenzhenensis gen. nov., sp. nov., a novel member of family Burkholderiaceae isolated from activated sludge collected in Shen Zhen, China.</title>
        <authorList>
            <person name="Wang X."/>
        </authorList>
    </citation>
    <scope>NUCLEOTIDE SEQUENCE</scope>
    <source>
        <strain evidence="3">DQS-5</strain>
    </source>
</reference>
<dbReference type="Proteomes" id="UP001172778">
    <property type="component" value="Unassembled WGS sequence"/>
</dbReference>
<comment type="caution">
    <text evidence="3">The sequence shown here is derived from an EMBL/GenBank/DDBJ whole genome shotgun (WGS) entry which is preliminary data.</text>
</comment>
<accession>A0ABT7DUM6</accession>
<keyword evidence="2" id="KW-1133">Transmembrane helix</keyword>
<feature type="compositionally biased region" description="Pro residues" evidence="1">
    <location>
        <begin position="194"/>
        <end position="206"/>
    </location>
</feature>
<evidence type="ECO:0000256" key="1">
    <source>
        <dbReference type="SAM" id="MobiDB-lite"/>
    </source>
</evidence>
<feature type="region of interest" description="Disordered" evidence="1">
    <location>
        <begin position="187"/>
        <end position="213"/>
    </location>
</feature>
<dbReference type="RefSeq" id="WP_284100075.1">
    <property type="nucleotide sequence ID" value="NZ_JARRAF010000006.1"/>
</dbReference>
<feature type="transmembrane region" description="Helical" evidence="2">
    <location>
        <begin position="32"/>
        <end position="54"/>
    </location>
</feature>
<keyword evidence="2" id="KW-0472">Membrane</keyword>
<proteinExistence type="predicted"/>
<evidence type="ECO:0000313" key="4">
    <source>
        <dbReference type="Proteomes" id="UP001172778"/>
    </source>
</evidence>
<keyword evidence="2" id="KW-0812">Transmembrane</keyword>
<organism evidence="3 4">
    <name type="scientific">Parachitinimonas caeni</name>
    <dbReference type="NCBI Taxonomy" id="3031301"/>
    <lineage>
        <taxon>Bacteria</taxon>
        <taxon>Pseudomonadati</taxon>
        <taxon>Pseudomonadota</taxon>
        <taxon>Betaproteobacteria</taxon>
        <taxon>Neisseriales</taxon>
        <taxon>Chitinibacteraceae</taxon>
        <taxon>Parachitinimonas</taxon>
    </lineage>
</organism>
<name>A0ABT7DUM6_9NEIS</name>
<keyword evidence="4" id="KW-1185">Reference proteome</keyword>
<dbReference type="EMBL" id="JARRAF010000006">
    <property type="protein sequence ID" value="MDK2123770.1"/>
    <property type="molecule type" value="Genomic_DNA"/>
</dbReference>
<feature type="compositionally biased region" description="Basic and acidic residues" evidence="1">
    <location>
        <begin position="138"/>
        <end position="154"/>
    </location>
</feature>
<evidence type="ECO:0000313" key="3">
    <source>
        <dbReference type="EMBL" id="MDK2123770.1"/>
    </source>
</evidence>
<protein>
    <submittedName>
        <fullName evidence="3">Uncharacterized protein</fullName>
    </submittedName>
</protein>